<dbReference type="AlphaFoldDB" id="A0AAD3GZV5"/>
<proteinExistence type="predicted"/>
<evidence type="ECO:0000313" key="2">
    <source>
        <dbReference type="EMBL" id="GFH44734.1"/>
    </source>
</evidence>
<evidence type="ECO:0000256" key="1">
    <source>
        <dbReference type="SAM" id="MobiDB-lite"/>
    </source>
</evidence>
<reference evidence="2 3" key="1">
    <citation type="journal article" date="2021" name="Sci. Rep.">
        <title>The genome of the diatom Chaetoceros tenuissimus carries an ancient integrated fragment of an extant virus.</title>
        <authorList>
            <person name="Hongo Y."/>
            <person name="Kimura K."/>
            <person name="Takaki Y."/>
            <person name="Yoshida Y."/>
            <person name="Baba S."/>
            <person name="Kobayashi G."/>
            <person name="Nagasaki K."/>
            <person name="Hano T."/>
            <person name="Tomaru Y."/>
        </authorList>
    </citation>
    <scope>NUCLEOTIDE SEQUENCE [LARGE SCALE GENOMIC DNA]</scope>
    <source>
        <strain evidence="2 3">NIES-3715</strain>
    </source>
</reference>
<feature type="compositionally biased region" description="Acidic residues" evidence="1">
    <location>
        <begin position="123"/>
        <end position="149"/>
    </location>
</feature>
<feature type="compositionally biased region" description="Low complexity" evidence="1">
    <location>
        <begin position="112"/>
        <end position="122"/>
    </location>
</feature>
<feature type="region of interest" description="Disordered" evidence="1">
    <location>
        <begin position="108"/>
        <end position="172"/>
    </location>
</feature>
<feature type="region of interest" description="Disordered" evidence="1">
    <location>
        <begin position="1"/>
        <end position="35"/>
    </location>
</feature>
<comment type="caution">
    <text evidence="2">The sequence shown here is derived from an EMBL/GenBank/DDBJ whole genome shotgun (WGS) entry which is preliminary data.</text>
</comment>
<organism evidence="2 3">
    <name type="scientific">Chaetoceros tenuissimus</name>
    <dbReference type="NCBI Taxonomy" id="426638"/>
    <lineage>
        <taxon>Eukaryota</taxon>
        <taxon>Sar</taxon>
        <taxon>Stramenopiles</taxon>
        <taxon>Ochrophyta</taxon>
        <taxon>Bacillariophyta</taxon>
        <taxon>Coscinodiscophyceae</taxon>
        <taxon>Chaetocerotophycidae</taxon>
        <taxon>Chaetocerotales</taxon>
        <taxon>Chaetocerotaceae</taxon>
        <taxon>Chaetoceros</taxon>
    </lineage>
</organism>
<dbReference type="Proteomes" id="UP001054902">
    <property type="component" value="Unassembled WGS sequence"/>
</dbReference>
<gene>
    <name evidence="2" type="ORF">CTEN210_01208</name>
</gene>
<name>A0AAD3GZV5_9STRA</name>
<protein>
    <submittedName>
        <fullName evidence="2">Uncharacterized protein</fullName>
    </submittedName>
</protein>
<sequence length="758" mass="87943">MNSNQNVSESGRKRARTAEASCSSSSIAVRNKNDAPKASVCSFTFLRAIELKSKLKSLSKEFPEIKYIVDVDFENLQTHVVEAAVEKYMDDGEDEMNGMAALNHLVRQASGSQNEESLSSQSDDSDDSSLDSNEYFDEDDDSMQEEEDKESVPETEAKKQEEDEEEKKRKAQLSLNYGKKEIVPFHSLPDEVLSNCLSYVGRGHYGLVGLASKKLYTAYKAEFGRETACLEMASTVSLANHCLRKLCKYSKDKVELLKAAAVNGNLDILRAAVEDGYELCPLVAMKKGRTVCGKNVFYFGDDYFEMHYNWKPANVKLSKLVERGHLHVLKYLYEELFYDELHRYSLPAIQHGQVEMLQWLDDIGCMKPNSFGFMDDYELKSLDFCKFAILNGSVEALKWLHGIKGYVIKNHNNNVLADAISSKSTEMIQYCFDLGYNNLGIYGVEVAIKETQSVAVFRLMYELGYDFGRFKIKKWHSILRGSNYTADYFEIIRFLRSISIPWDDGFMKDIVQYGTLEMIQYAYEDGCPWTTSGEEYTCLFKWKSRSERCTLEKFNYLIKNGCSFDYEEDHVYGLMFGLEEWKDFFLLENFVGKNSSFDNMLFRRFLDQSEVWFEGIDYLLEKGKDIQIFKSIEEVFHVRHRRHDIDVIKYFHSLGWPWCLDSSRNTQLLSEIACYNGIFDVLWAYDNGCHGGHSVQYVKEEWDKNSCDAGGGFIEYVREKWEKKGIRKREEWKENQYWFEENEMLDDTFLVRKHRGHA</sequence>
<feature type="compositionally biased region" description="Basic and acidic residues" evidence="1">
    <location>
        <begin position="150"/>
        <end position="161"/>
    </location>
</feature>
<accession>A0AAD3GZV5</accession>
<dbReference type="SUPFAM" id="SSF140860">
    <property type="entry name" value="Pseudo ankyrin repeat-like"/>
    <property type="match status" value="1"/>
</dbReference>
<keyword evidence="3" id="KW-1185">Reference proteome</keyword>
<dbReference type="EMBL" id="BLLK01000020">
    <property type="protein sequence ID" value="GFH44734.1"/>
    <property type="molecule type" value="Genomic_DNA"/>
</dbReference>
<evidence type="ECO:0000313" key="3">
    <source>
        <dbReference type="Proteomes" id="UP001054902"/>
    </source>
</evidence>